<proteinExistence type="predicted"/>
<accession>A0A143Y9Z4</accession>
<sequence>MKFCPECGNNIEGAKFCPECGYKVGGSTTSAAATVEPVKEHGEKELLTFSTYMFGMENQKANIGGKFDISMPKENYTITSERLIIEKQGVVSKKREEIELFTIKDINVKQGLKEKVLKIGDVEIISKDSSTPVLVLRRVQDPAHVREVLRAAVRDLKKSMNVSYREEL</sequence>
<dbReference type="AlphaFoldDB" id="A0A143Y9Z4"/>
<dbReference type="InterPro" id="IPR026870">
    <property type="entry name" value="Zinc_ribbon_dom"/>
</dbReference>
<dbReference type="EMBL" id="FJNE01000001">
    <property type="protein sequence ID" value="CZQ83573.1"/>
    <property type="molecule type" value="Genomic_DNA"/>
</dbReference>
<reference evidence="3 4" key="1">
    <citation type="submission" date="2016-02" db="EMBL/GenBank/DDBJ databases">
        <authorList>
            <person name="Wen L."/>
            <person name="He K."/>
            <person name="Yang H."/>
        </authorList>
    </citation>
    <scope>NUCLEOTIDE SEQUENCE [LARGE SCALE GENOMIC DNA]</scope>
    <source>
        <strain evidence="3">Trichococcus palustris</strain>
    </source>
</reference>
<evidence type="ECO:0000259" key="1">
    <source>
        <dbReference type="Pfam" id="PF03703"/>
    </source>
</evidence>
<evidence type="ECO:0000259" key="2">
    <source>
        <dbReference type="Pfam" id="PF13240"/>
    </source>
</evidence>
<evidence type="ECO:0000313" key="4">
    <source>
        <dbReference type="Proteomes" id="UP000242754"/>
    </source>
</evidence>
<organism evidence="3 4">
    <name type="scientific">Trichococcus palustris</name>
    <dbReference type="NCBI Taxonomy" id="140314"/>
    <lineage>
        <taxon>Bacteria</taxon>
        <taxon>Bacillati</taxon>
        <taxon>Bacillota</taxon>
        <taxon>Bacilli</taxon>
        <taxon>Lactobacillales</taxon>
        <taxon>Carnobacteriaceae</taxon>
        <taxon>Trichococcus</taxon>
    </lineage>
</organism>
<dbReference type="Pfam" id="PF13240">
    <property type="entry name" value="Zn_Ribbon_1"/>
    <property type="match status" value="1"/>
</dbReference>
<dbReference type="STRING" id="140314.SAMN04488076_103172"/>
<feature type="domain" description="Zinc-ribbon" evidence="2">
    <location>
        <begin position="3"/>
        <end position="24"/>
    </location>
</feature>
<dbReference type="PANTHER" id="PTHR37938">
    <property type="entry name" value="BLL0215 PROTEIN"/>
    <property type="match status" value="1"/>
</dbReference>
<feature type="domain" description="YdbS-like PH" evidence="1">
    <location>
        <begin position="75"/>
        <end position="147"/>
    </location>
</feature>
<gene>
    <name evidence="3" type="ORF">Tpal_462</name>
</gene>
<name>A0A143Y9Z4_9LACT</name>
<dbReference type="PANTHER" id="PTHR37938:SF1">
    <property type="entry name" value="BLL0215 PROTEIN"/>
    <property type="match status" value="1"/>
</dbReference>
<dbReference type="InterPro" id="IPR005182">
    <property type="entry name" value="YdbS-like_PH"/>
</dbReference>
<dbReference type="Proteomes" id="UP000242754">
    <property type="component" value="Unassembled WGS sequence"/>
</dbReference>
<dbReference type="Pfam" id="PF03703">
    <property type="entry name" value="bPH_2"/>
    <property type="match status" value="1"/>
</dbReference>
<keyword evidence="4" id="KW-1185">Reference proteome</keyword>
<protein>
    <submittedName>
        <fullName evidence="3">Uncharacterized protein</fullName>
    </submittedName>
</protein>
<dbReference type="RefSeq" id="WP_093399826.1">
    <property type="nucleotide sequence ID" value="NZ_FJNE01000001.1"/>
</dbReference>
<evidence type="ECO:0000313" key="3">
    <source>
        <dbReference type="EMBL" id="CZQ83573.1"/>
    </source>
</evidence>